<accession>A0AB34KWW8</accession>
<dbReference type="RefSeq" id="XP_069230905.1">
    <property type="nucleotide sequence ID" value="XM_069372061.1"/>
</dbReference>
<evidence type="ECO:0000259" key="6">
    <source>
        <dbReference type="Pfam" id="PF19047"/>
    </source>
</evidence>
<dbReference type="InterPro" id="IPR043936">
    <property type="entry name" value="HOOK_N"/>
</dbReference>
<comment type="subcellular location">
    <subcellularLocation>
        <location evidence="1">Cytoplasm</location>
    </subcellularLocation>
</comment>
<name>A0AB34KWW8_9PEZI</name>
<feature type="region of interest" description="Disordered" evidence="5">
    <location>
        <begin position="436"/>
        <end position="478"/>
    </location>
</feature>
<dbReference type="Pfam" id="PF19047">
    <property type="entry name" value="HOOK_N"/>
    <property type="match status" value="1"/>
</dbReference>
<dbReference type="PANTHER" id="PTHR18947">
    <property type="entry name" value="HOOK PROTEINS"/>
    <property type="match status" value="1"/>
</dbReference>
<evidence type="ECO:0000256" key="4">
    <source>
        <dbReference type="SAM" id="Coils"/>
    </source>
</evidence>
<dbReference type="GO" id="GO:0005737">
    <property type="term" value="C:cytoplasm"/>
    <property type="evidence" value="ECO:0007669"/>
    <property type="project" value="UniProtKB-SubCell"/>
</dbReference>
<dbReference type="Proteomes" id="UP000803884">
    <property type="component" value="Unassembled WGS sequence"/>
</dbReference>
<evidence type="ECO:0000256" key="5">
    <source>
        <dbReference type="SAM" id="MobiDB-lite"/>
    </source>
</evidence>
<feature type="compositionally biased region" description="Basic and acidic residues" evidence="5">
    <location>
        <begin position="436"/>
        <end position="457"/>
    </location>
</feature>
<dbReference type="PANTHER" id="PTHR18947:SF28">
    <property type="entry name" value="GIRDIN, ISOFORM A"/>
    <property type="match status" value="1"/>
</dbReference>
<gene>
    <name evidence="7" type="ORF">WHR41_03455</name>
</gene>
<evidence type="ECO:0000256" key="2">
    <source>
        <dbReference type="ARBA" id="ARBA00022490"/>
    </source>
</evidence>
<feature type="domain" description="HOOK N-terminal" evidence="6">
    <location>
        <begin position="12"/>
        <end position="141"/>
    </location>
</feature>
<dbReference type="GO" id="GO:0051959">
    <property type="term" value="F:dynein light intermediate chain binding"/>
    <property type="evidence" value="ECO:0007669"/>
    <property type="project" value="TreeGrafter"/>
</dbReference>
<sequence>MEDSSSLDLLGESLLQWVRSFSGVGSVEAWRDLSDGRALWAILQDIDGDYFAGALPEPAVSPADDWTRRWQNLKHVDKQVSLYYRDICNGQETLGARGPDLKAIAAESSVRDLERLLMAIIRSAMTSPESNQRMAPRLMGLGRERAMAIAGELRAMEESEQAVEELAEPGSREESAYQSEAEGVEEGGRVNGGKGAAGLYSDPLLEREEELLQAQATIDKLQASHEVAQRQLQELRQDKDRLKEAFDAYRDDIDSKGRKGDGGDAVKKLQRQADNDRAYIDDLETQLQNSRNAVEKYERQIQKYKDDAEAGQKLRDDLQMLKAENEDLTQKIRANENLKKKIQALQEQERLNGTLRDELKQANEKLEELERMKQVQTGLEKEIIEKRGLIRNQEYQINELSTMRKHAVYDSGVLSQKLEAARERHERDHEAIEELRQKLQDHNLDDEDVVPKKDMNREITASEAEPKVPATPKTDESKHWAEKVALLEKQLEASDTRLKQAAERTDALEEEKRTLQNNDDEKLKARQLAQDQETRILELRKQLDAASKQPQTSALTPDMATLQRENRLMASAWYDLSARLQNNGVTLGRRRQEPKSWIGKQRALVGPGSGMPSR</sequence>
<evidence type="ECO:0000313" key="8">
    <source>
        <dbReference type="Proteomes" id="UP000803884"/>
    </source>
</evidence>
<dbReference type="EMBL" id="JAAQHG020000009">
    <property type="protein sequence ID" value="KAL1587800.1"/>
    <property type="molecule type" value="Genomic_DNA"/>
</dbReference>
<feature type="region of interest" description="Disordered" evidence="5">
    <location>
        <begin position="163"/>
        <end position="195"/>
    </location>
</feature>
<reference evidence="7 8" key="1">
    <citation type="journal article" date="2020" name="Microbiol. Resour. Announc.">
        <title>Draft Genome Sequence of a Cladosporium Species Isolated from the Mesophotic Ascidian Didemnum maculosum.</title>
        <authorList>
            <person name="Gioti A."/>
            <person name="Siaperas R."/>
            <person name="Nikolaivits E."/>
            <person name="Le Goff G."/>
            <person name="Ouazzani J."/>
            <person name="Kotoulas G."/>
            <person name="Topakas E."/>
        </authorList>
    </citation>
    <scope>NUCLEOTIDE SEQUENCE [LARGE SCALE GENOMIC DNA]</scope>
    <source>
        <strain evidence="7 8">TM138-S3</strain>
    </source>
</reference>
<evidence type="ECO:0000256" key="3">
    <source>
        <dbReference type="ARBA" id="ARBA00023054"/>
    </source>
</evidence>
<dbReference type="GO" id="GO:0030705">
    <property type="term" value="P:cytoskeleton-dependent intracellular transport"/>
    <property type="evidence" value="ECO:0007669"/>
    <property type="project" value="InterPro"/>
</dbReference>
<dbReference type="SUPFAM" id="SSF116907">
    <property type="entry name" value="Hook domain"/>
    <property type="match status" value="1"/>
</dbReference>
<keyword evidence="8" id="KW-1185">Reference proteome</keyword>
<proteinExistence type="predicted"/>
<comment type="caution">
    <text evidence="7">The sequence shown here is derived from an EMBL/GenBank/DDBJ whole genome shotgun (WGS) entry which is preliminary data.</text>
</comment>
<evidence type="ECO:0000256" key="1">
    <source>
        <dbReference type="ARBA" id="ARBA00004496"/>
    </source>
</evidence>
<dbReference type="GO" id="GO:0005815">
    <property type="term" value="C:microtubule organizing center"/>
    <property type="evidence" value="ECO:0007669"/>
    <property type="project" value="TreeGrafter"/>
</dbReference>
<protein>
    <recommendedName>
        <fullName evidence="6">HOOK N-terminal domain-containing protein</fullName>
    </recommendedName>
</protein>
<dbReference type="AlphaFoldDB" id="A0AB34KWW8"/>
<organism evidence="7 8">
    <name type="scientific">Cladosporium halotolerans</name>
    <dbReference type="NCBI Taxonomy" id="1052096"/>
    <lineage>
        <taxon>Eukaryota</taxon>
        <taxon>Fungi</taxon>
        <taxon>Dikarya</taxon>
        <taxon>Ascomycota</taxon>
        <taxon>Pezizomycotina</taxon>
        <taxon>Dothideomycetes</taxon>
        <taxon>Dothideomycetidae</taxon>
        <taxon>Cladosporiales</taxon>
        <taxon>Cladosporiaceae</taxon>
        <taxon>Cladosporium</taxon>
    </lineage>
</organism>
<dbReference type="GO" id="GO:0031122">
    <property type="term" value="P:cytoplasmic microtubule organization"/>
    <property type="evidence" value="ECO:0007669"/>
    <property type="project" value="TreeGrafter"/>
</dbReference>
<keyword evidence="2" id="KW-0963">Cytoplasm</keyword>
<dbReference type="InterPro" id="IPR036872">
    <property type="entry name" value="CH_dom_sf"/>
</dbReference>
<dbReference type="GO" id="GO:0008017">
    <property type="term" value="F:microtubule binding"/>
    <property type="evidence" value="ECO:0007669"/>
    <property type="project" value="TreeGrafter"/>
</dbReference>
<dbReference type="CDD" id="cd22211">
    <property type="entry name" value="HkD_SF"/>
    <property type="match status" value="1"/>
</dbReference>
<dbReference type="GeneID" id="96004899"/>
<evidence type="ECO:0000313" key="7">
    <source>
        <dbReference type="EMBL" id="KAL1587800.1"/>
    </source>
</evidence>
<keyword evidence="3 4" id="KW-0175">Coiled coil</keyword>
<feature type="coiled-coil region" evidence="4">
    <location>
        <begin position="484"/>
        <end position="549"/>
    </location>
</feature>
<dbReference type="Gene3D" id="1.10.418.10">
    <property type="entry name" value="Calponin-like domain"/>
    <property type="match status" value="1"/>
</dbReference>
<feature type="region of interest" description="Disordered" evidence="5">
    <location>
        <begin position="252"/>
        <end position="277"/>
    </location>
</feature>